<reference evidence="1" key="1">
    <citation type="journal article" date="2020" name="Nature">
        <title>Giant virus diversity and host interactions through global metagenomics.</title>
        <authorList>
            <person name="Schulz F."/>
            <person name="Roux S."/>
            <person name="Paez-Espino D."/>
            <person name="Jungbluth S."/>
            <person name="Walsh D.A."/>
            <person name="Denef V.J."/>
            <person name="McMahon K.D."/>
            <person name="Konstantinidis K.T."/>
            <person name="Eloe-Fadrosh E.A."/>
            <person name="Kyrpides N.C."/>
            <person name="Woyke T."/>
        </authorList>
    </citation>
    <scope>NUCLEOTIDE SEQUENCE</scope>
    <source>
        <strain evidence="1">GVMAG-M-3300024252-29</strain>
    </source>
</reference>
<dbReference type="EMBL" id="MN740209">
    <property type="protein sequence ID" value="QHT93673.1"/>
    <property type="molecule type" value="Genomic_DNA"/>
</dbReference>
<protein>
    <submittedName>
        <fullName evidence="1">Uncharacterized protein</fullName>
    </submittedName>
</protein>
<dbReference type="AlphaFoldDB" id="A0A6C0IQ77"/>
<proteinExistence type="predicted"/>
<evidence type="ECO:0000313" key="1">
    <source>
        <dbReference type="EMBL" id="QHT93673.1"/>
    </source>
</evidence>
<accession>A0A6C0IQ77</accession>
<organism evidence="1">
    <name type="scientific">viral metagenome</name>
    <dbReference type="NCBI Taxonomy" id="1070528"/>
    <lineage>
        <taxon>unclassified sequences</taxon>
        <taxon>metagenomes</taxon>
        <taxon>organismal metagenomes</taxon>
    </lineage>
</organism>
<sequence>MGRYYGGDIEGKFWFGVQNSCDISNLVDIEYTIGHIWKACGCSARTDDKFCEDCYENYEEHVLAVKEEYDDYEEGDLLYEEGNDVYYNLYKDWHYDELTETLEQLKSKIPEKVMNEFDKLEENEKIISAFSGYFDSVFEEYNKLNSEDNDANSNQSINNSAQFIARYVIGLQIKYCLEKNDMCAVICEC</sequence>
<name>A0A6C0IQ77_9ZZZZ</name>